<dbReference type="RefSeq" id="WP_145266997.1">
    <property type="nucleotide sequence ID" value="NZ_CP036426.1"/>
</dbReference>
<organism evidence="1 2">
    <name type="scientific">Tautonia plasticadhaerens</name>
    <dbReference type="NCBI Taxonomy" id="2527974"/>
    <lineage>
        <taxon>Bacteria</taxon>
        <taxon>Pseudomonadati</taxon>
        <taxon>Planctomycetota</taxon>
        <taxon>Planctomycetia</taxon>
        <taxon>Isosphaerales</taxon>
        <taxon>Isosphaeraceae</taxon>
        <taxon>Tautonia</taxon>
    </lineage>
</organism>
<name>A0A518GVW8_9BACT</name>
<sequence length="460" mass="47696">MTQGRSTRLRPPAFILIALLAAPVVSRAEPTIHPSLAGRFRLTTFASGLNFPSSMQQLADGSLLVGTSDPASGGSIYNSTGSLLRFTDTNRDGVADGPGQVVATGLTGTVTSVRQAGELLFVTSSRPGQEKITVMRMGSSPGDSLTALGTIDFAFPSNTLHTTYALAVRESSTTPGSFQLFFNVGSRTNADRTTTPVPVSGLIDADLNGDSIYRVTVTDSGSGAPSFSAPEQIATGLRNAAGIAFDPLTGDLFFQDNGIDGLSNSNEPHSADELNRIAVGDIGGAIEDFGFPDDFVPYRTGGQGGSDDSLLVAFQPIPDPSNGLEAEGANEIAFAPDTFRSILGHGVFIGFHGRFNGAPSGVDAENPLVFYDLASDSYIHFIEGNQDGLGHLDGLLATGDRLYLSDLSTIGPVTFGGAGQGAIYVLTAIIPEPSSVALTALGLAGLFGLAARRSRRSRLG</sequence>
<dbReference type="InterPro" id="IPR013424">
    <property type="entry name" value="Ice-binding_C"/>
</dbReference>
<dbReference type="Gene3D" id="2.120.10.30">
    <property type="entry name" value="TolB, C-terminal domain"/>
    <property type="match status" value="1"/>
</dbReference>
<dbReference type="NCBIfam" id="TIGR02595">
    <property type="entry name" value="PEP_CTERM"/>
    <property type="match status" value="1"/>
</dbReference>
<evidence type="ECO:0000313" key="2">
    <source>
        <dbReference type="Proteomes" id="UP000317835"/>
    </source>
</evidence>
<accession>A0A518GVW8</accession>
<proteinExistence type="predicted"/>
<dbReference type="InterPro" id="IPR011042">
    <property type="entry name" value="6-blade_b-propeller_TolB-like"/>
</dbReference>
<keyword evidence="2" id="KW-1185">Reference proteome</keyword>
<protein>
    <submittedName>
        <fullName evidence="1">PEP-CTERM motif protein</fullName>
    </submittedName>
</protein>
<gene>
    <name evidence="1" type="ORF">ElP_05480</name>
</gene>
<dbReference type="EMBL" id="CP036426">
    <property type="protein sequence ID" value="QDV32709.1"/>
    <property type="molecule type" value="Genomic_DNA"/>
</dbReference>
<dbReference type="KEGG" id="tpla:ElP_05480"/>
<dbReference type="AlphaFoldDB" id="A0A518GVW8"/>
<reference evidence="1 2" key="1">
    <citation type="submission" date="2019-02" db="EMBL/GenBank/DDBJ databases">
        <title>Deep-cultivation of Planctomycetes and their phenomic and genomic characterization uncovers novel biology.</title>
        <authorList>
            <person name="Wiegand S."/>
            <person name="Jogler M."/>
            <person name="Boedeker C."/>
            <person name="Pinto D."/>
            <person name="Vollmers J."/>
            <person name="Rivas-Marin E."/>
            <person name="Kohn T."/>
            <person name="Peeters S.H."/>
            <person name="Heuer A."/>
            <person name="Rast P."/>
            <person name="Oberbeckmann S."/>
            <person name="Bunk B."/>
            <person name="Jeske O."/>
            <person name="Meyerdierks A."/>
            <person name="Storesund J.E."/>
            <person name="Kallscheuer N."/>
            <person name="Luecker S."/>
            <person name="Lage O.M."/>
            <person name="Pohl T."/>
            <person name="Merkel B.J."/>
            <person name="Hornburger P."/>
            <person name="Mueller R.-W."/>
            <person name="Bruemmer F."/>
            <person name="Labrenz M."/>
            <person name="Spormann A.M."/>
            <person name="Op den Camp H."/>
            <person name="Overmann J."/>
            <person name="Amann R."/>
            <person name="Jetten M.S.M."/>
            <person name="Mascher T."/>
            <person name="Medema M.H."/>
            <person name="Devos D.P."/>
            <person name="Kaster A.-K."/>
            <person name="Ovreas L."/>
            <person name="Rohde M."/>
            <person name="Galperin M.Y."/>
            <person name="Jogler C."/>
        </authorList>
    </citation>
    <scope>NUCLEOTIDE SEQUENCE [LARGE SCALE GENOMIC DNA]</scope>
    <source>
        <strain evidence="1 2">ElP</strain>
    </source>
</reference>
<dbReference type="Proteomes" id="UP000317835">
    <property type="component" value="Chromosome"/>
</dbReference>
<dbReference type="SUPFAM" id="SSF50952">
    <property type="entry name" value="Soluble quinoprotein glucose dehydrogenase"/>
    <property type="match status" value="1"/>
</dbReference>
<dbReference type="OrthoDB" id="258547at2"/>
<evidence type="ECO:0000313" key="1">
    <source>
        <dbReference type="EMBL" id="QDV32709.1"/>
    </source>
</evidence>
<dbReference type="InterPro" id="IPR011041">
    <property type="entry name" value="Quinoprot_gluc/sorb_DH_b-prop"/>
</dbReference>